<feature type="compositionally biased region" description="Polar residues" evidence="1">
    <location>
        <begin position="1"/>
        <end position="15"/>
    </location>
</feature>
<organism evidence="2 3">
    <name type="scientific">Petrolisthes manimaculis</name>
    <dbReference type="NCBI Taxonomy" id="1843537"/>
    <lineage>
        <taxon>Eukaryota</taxon>
        <taxon>Metazoa</taxon>
        <taxon>Ecdysozoa</taxon>
        <taxon>Arthropoda</taxon>
        <taxon>Crustacea</taxon>
        <taxon>Multicrustacea</taxon>
        <taxon>Malacostraca</taxon>
        <taxon>Eumalacostraca</taxon>
        <taxon>Eucarida</taxon>
        <taxon>Decapoda</taxon>
        <taxon>Pleocyemata</taxon>
        <taxon>Anomura</taxon>
        <taxon>Galatheoidea</taxon>
        <taxon>Porcellanidae</taxon>
        <taxon>Petrolisthes</taxon>
    </lineage>
</organism>
<gene>
    <name evidence="2" type="ORF">Pmani_005464</name>
</gene>
<keyword evidence="3" id="KW-1185">Reference proteome</keyword>
<dbReference type="EMBL" id="JAWZYT010000409">
    <property type="protein sequence ID" value="KAK4323824.1"/>
    <property type="molecule type" value="Genomic_DNA"/>
</dbReference>
<feature type="region of interest" description="Disordered" evidence="1">
    <location>
        <begin position="1"/>
        <end position="25"/>
    </location>
</feature>
<evidence type="ECO:0000256" key="1">
    <source>
        <dbReference type="SAM" id="MobiDB-lite"/>
    </source>
</evidence>
<comment type="caution">
    <text evidence="2">The sequence shown here is derived from an EMBL/GenBank/DDBJ whole genome shotgun (WGS) entry which is preliminary data.</text>
</comment>
<sequence>MIYPSRASQPASQPGGSDRQVSGVWSDGDVRAEVEECEMELRVGQCHRRLQVTQGKQFTCVDVEMLSHKKARQKPFSNR</sequence>
<proteinExistence type="predicted"/>
<dbReference type="AlphaFoldDB" id="A0AAE1UMV5"/>
<name>A0AAE1UMV5_9EUCA</name>
<reference evidence="2" key="1">
    <citation type="submission" date="2023-11" db="EMBL/GenBank/DDBJ databases">
        <title>Genome assemblies of two species of porcelain crab, Petrolisthes cinctipes and Petrolisthes manimaculis (Anomura: Porcellanidae).</title>
        <authorList>
            <person name="Angst P."/>
        </authorList>
    </citation>
    <scope>NUCLEOTIDE SEQUENCE</scope>
    <source>
        <strain evidence="2">PB745_02</strain>
        <tissue evidence="2">Gill</tissue>
    </source>
</reference>
<accession>A0AAE1UMV5</accession>
<evidence type="ECO:0000313" key="2">
    <source>
        <dbReference type="EMBL" id="KAK4323824.1"/>
    </source>
</evidence>
<dbReference type="Proteomes" id="UP001292094">
    <property type="component" value="Unassembled WGS sequence"/>
</dbReference>
<evidence type="ECO:0000313" key="3">
    <source>
        <dbReference type="Proteomes" id="UP001292094"/>
    </source>
</evidence>
<protein>
    <submittedName>
        <fullName evidence="2">Uncharacterized protein</fullName>
    </submittedName>
</protein>